<dbReference type="Proteomes" id="UP000008983">
    <property type="component" value="Unassembled WGS sequence"/>
</dbReference>
<dbReference type="EMBL" id="GL984393">
    <property type="protein sequence ID" value="EGR26993.1"/>
    <property type="molecule type" value="Genomic_DNA"/>
</dbReference>
<feature type="compositionally biased region" description="Low complexity" evidence="1">
    <location>
        <begin position="63"/>
        <end position="94"/>
    </location>
</feature>
<reference evidence="3 4" key="1">
    <citation type="submission" date="2011-07" db="EMBL/GenBank/DDBJ databases">
        <authorList>
            <person name="Coyne R."/>
            <person name="Brami D."/>
            <person name="Johnson J."/>
            <person name="Hostetler J."/>
            <person name="Hannick L."/>
            <person name="Clark T."/>
            <person name="Cassidy-Hanley D."/>
            <person name="Inman J."/>
        </authorList>
    </citation>
    <scope>NUCLEOTIDE SEQUENCE [LARGE SCALE GENOMIC DNA]</scope>
    <source>
        <strain evidence="3 4">G5</strain>
    </source>
</reference>
<sequence length="221" mass="24604">MKRILVLLTILFLLNAIKNDPASLHTGQITQSEEKVYVYRVNYRGDNDIIQDDDLPPTDFQPGSNTSTTTTTNQNGQTVTTTTTTGTTTTTTGTTSGGGQLNVVSEISEWDEDDEGTQVNTTQNLNITMYSLIKQLSKIKNSMQTKPRANKNQKPIKINSMEFQNSQSKDGLNQHLKQTDLTGRQVIISIKMKNLKIMLNPVIETQLSSQLIIDYTSLLMT</sequence>
<keyword evidence="4" id="KW-1185">Reference proteome</keyword>
<accession>G0R6A9</accession>
<evidence type="ECO:0000313" key="4">
    <source>
        <dbReference type="Proteomes" id="UP000008983"/>
    </source>
</evidence>
<dbReference type="GeneID" id="14903058"/>
<evidence type="ECO:0000313" key="3">
    <source>
        <dbReference type="EMBL" id="EGR26993.1"/>
    </source>
</evidence>
<organism evidence="3 4">
    <name type="scientific">Ichthyophthirius multifiliis</name>
    <name type="common">White spot disease agent</name>
    <name type="synonym">Ich</name>
    <dbReference type="NCBI Taxonomy" id="5932"/>
    <lineage>
        <taxon>Eukaryota</taxon>
        <taxon>Sar</taxon>
        <taxon>Alveolata</taxon>
        <taxon>Ciliophora</taxon>
        <taxon>Intramacronucleata</taxon>
        <taxon>Oligohymenophorea</taxon>
        <taxon>Hymenostomatida</taxon>
        <taxon>Ophryoglenina</taxon>
        <taxon>Ichthyophthirius</taxon>
    </lineage>
</organism>
<dbReference type="AlphaFoldDB" id="G0R6A9"/>
<name>G0R6A9_ICHMU</name>
<dbReference type="RefSeq" id="XP_004023877.1">
    <property type="nucleotide sequence ID" value="XM_004023828.1"/>
</dbReference>
<keyword evidence="2" id="KW-0732">Signal</keyword>
<protein>
    <submittedName>
        <fullName evidence="3">Uncharacterized protein</fullName>
    </submittedName>
</protein>
<feature type="chain" id="PRO_5003408166" evidence="2">
    <location>
        <begin position="17"/>
        <end position="221"/>
    </location>
</feature>
<gene>
    <name evidence="3" type="ORF">IMG5_203330</name>
</gene>
<evidence type="ECO:0000256" key="2">
    <source>
        <dbReference type="SAM" id="SignalP"/>
    </source>
</evidence>
<dbReference type="InParanoid" id="G0R6A9"/>
<feature type="signal peptide" evidence="2">
    <location>
        <begin position="1"/>
        <end position="16"/>
    </location>
</feature>
<evidence type="ECO:0000256" key="1">
    <source>
        <dbReference type="SAM" id="MobiDB-lite"/>
    </source>
</evidence>
<proteinExistence type="predicted"/>
<feature type="region of interest" description="Disordered" evidence="1">
    <location>
        <begin position="48"/>
        <end position="101"/>
    </location>
</feature>